<reference evidence="5 6" key="1">
    <citation type="submission" date="2018-09" db="EMBL/GenBank/DDBJ databases">
        <title>Whole genome based analysis of evolution and adaptive divergence in Indian and Brazilian strains of Azospirillum brasilense.</title>
        <authorList>
            <person name="Singh C."/>
            <person name="Tripathi A.K."/>
        </authorList>
    </citation>
    <scope>NUCLEOTIDE SEQUENCE [LARGE SCALE GENOMIC DNA]</scope>
    <source>
        <strain evidence="5 6">MTCC4038</strain>
        <plasmid evidence="5 6">p1</plasmid>
    </source>
</reference>
<dbReference type="AlphaFoldDB" id="A0A0P0F1Y6"/>
<dbReference type="Proteomes" id="UP001277471">
    <property type="component" value="Unassembled WGS sequence"/>
</dbReference>
<geneLocation type="plasmid" evidence="5 6">
    <name>p1</name>
</geneLocation>
<gene>
    <name evidence="5" type="ORF">D3868_21760</name>
    <name evidence="4" type="ORF">SIM66_09445</name>
</gene>
<dbReference type="InterPro" id="IPR000089">
    <property type="entry name" value="Biotin_lipoyl"/>
</dbReference>
<protein>
    <submittedName>
        <fullName evidence="5">Acetoin dehydrogenase dihydrolipoyllysine-residue acetyltransferase subunit</fullName>
        <ecNumber evidence="4">2.3.1.12</ecNumber>
    </submittedName>
</protein>
<evidence type="ECO:0000259" key="3">
    <source>
        <dbReference type="PROSITE" id="PS50968"/>
    </source>
</evidence>
<dbReference type="PROSITE" id="PS00189">
    <property type="entry name" value="LIPOYL"/>
    <property type="match status" value="1"/>
</dbReference>
<dbReference type="RefSeq" id="WP_035676808.1">
    <property type="nucleotide sequence ID" value="NZ_CP012915.1"/>
</dbReference>
<name>A0A0P0F1Y6_AZOBR</name>
<dbReference type="GO" id="GO:0004742">
    <property type="term" value="F:dihydrolipoyllysine-residue acetyltransferase activity"/>
    <property type="evidence" value="ECO:0007669"/>
    <property type="project" value="UniProtKB-EC"/>
</dbReference>
<dbReference type="Pfam" id="PF00364">
    <property type="entry name" value="Biotin_lipoyl"/>
    <property type="match status" value="1"/>
</dbReference>
<evidence type="ECO:0000313" key="5">
    <source>
        <dbReference type="EMBL" id="QCO11596.1"/>
    </source>
</evidence>
<dbReference type="EMBL" id="JAWXYC010000003">
    <property type="protein sequence ID" value="MDX5951415.1"/>
    <property type="molecule type" value="Genomic_DNA"/>
</dbReference>
<dbReference type="InterPro" id="IPR011053">
    <property type="entry name" value="Single_hybrid_motif"/>
</dbReference>
<keyword evidence="5" id="KW-0808">Transferase</keyword>
<dbReference type="InterPro" id="IPR003016">
    <property type="entry name" value="2-oxoA_DH_lipoyl-BS"/>
</dbReference>
<dbReference type="Pfam" id="PF00561">
    <property type="entry name" value="Abhydrolase_1"/>
    <property type="match status" value="1"/>
</dbReference>
<evidence type="ECO:0000256" key="2">
    <source>
        <dbReference type="ARBA" id="ARBA00022823"/>
    </source>
</evidence>
<proteinExistence type="predicted"/>
<organism evidence="5 6">
    <name type="scientific">Azospirillum brasilense</name>
    <dbReference type="NCBI Taxonomy" id="192"/>
    <lineage>
        <taxon>Bacteria</taxon>
        <taxon>Pseudomonadati</taxon>
        <taxon>Pseudomonadota</taxon>
        <taxon>Alphaproteobacteria</taxon>
        <taxon>Rhodospirillales</taxon>
        <taxon>Azospirillaceae</taxon>
        <taxon>Azospirillum</taxon>
    </lineage>
</organism>
<dbReference type="GeneID" id="56453004"/>
<dbReference type="Proteomes" id="UP000298774">
    <property type="component" value="Plasmid p1"/>
</dbReference>
<dbReference type="Gene3D" id="2.40.50.100">
    <property type="match status" value="1"/>
</dbReference>
<keyword evidence="7" id="KW-1185">Reference proteome</keyword>
<evidence type="ECO:0000313" key="4">
    <source>
        <dbReference type="EMBL" id="MDX5951415.1"/>
    </source>
</evidence>
<dbReference type="CDD" id="cd06849">
    <property type="entry name" value="lipoyl_domain"/>
    <property type="match status" value="1"/>
</dbReference>
<keyword evidence="5" id="KW-0614">Plasmid</keyword>
<feature type="domain" description="Lipoyl-binding" evidence="3">
    <location>
        <begin position="8"/>
        <end position="83"/>
    </location>
</feature>
<dbReference type="EC" id="2.3.1.12" evidence="4"/>
<dbReference type="Gene3D" id="3.40.50.1820">
    <property type="entry name" value="alpha/beta hydrolase"/>
    <property type="match status" value="1"/>
</dbReference>
<sequence length="377" mass="39273">MTTSNERIKPIVMPKWGLSMSEGKVTGWLKQPGATVNLGDDLLEVETDKITNVVEAGEAGVLRRVLGEPGTVYPVKALIAVLAEPDVPDSDIDAFIAGYAVPAADGGEDGADAGPRYEFAETAAGTIRYARRGDGAATVLLVHGFGGDLDNWLFTIDALAEGATVYALDLPGHGQSAKTLPDPTLSGLSKAVRDFMDAVGIKAAHLVGHSMGGAVSMRTALDAPERVASLSLICSAGLGREINQDYITGFIGATSRRDLKPVLETLFADAGLVNRQLIDDLLKYKRLDGVDGALRAIASSMFENGEQTAVLGEAVGAATVPTLVVWGAEDRIIPAAHATALGSAARVEVVPNAGHMVQMEAAGKVNALIKDHVTKNA</sequence>
<keyword evidence="4" id="KW-0012">Acyltransferase</keyword>
<accession>A0A0P0F1Y6</accession>
<dbReference type="NCBIfam" id="NF011457">
    <property type="entry name" value="PRK14875.1"/>
    <property type="match status" value="1"/>
</dbReference>
<dbReference type="PRINTS" id="PR00111">
    <property type="entry name" value="ABHYDROLASE"/>
</dbReference>
<dbReference type="SUPFAM" id="SSF51230">
    <property type="entry name" value="Single hybrid motif"/>
    <property type="match status" value="1"/>
</dbReference>
<dbReference type="PANTHER" id="PTHR46438">
    <property type="entry name" value="ALPHA/BETA-HYDROLASES SUPERFAMILY PROTEIN"/>
    <property type="match status" value="1"/>
</dbReference>
<dbReference type="PANTHER" id="PTHR46438:SF11">
    <property type="entry name" value="LIPASE-RELATED"/>
    <property type="match status" value="1"/>
</dbReference>
<comment type="cofactor">
    <cofactor evidence="1">
        <name>(R)-lipoate</name>
        <dbReference type="ChEBI" id="CHEBI:83088"/>
    </cofactor>
</comment>
<dbReference type="KEGG" id="abf:AMK58_15665"/>
<dbReference type="SUPFAM" id="SSF53474">
    <property type="entry name" value="alpha/beta-Hydrolases"/>
    <property type="match status" value="1"/>
</dbReference>
<dbReference type="InterPro" id="IPR029058">
    <property type="entry name" value="AB_hydrolase_fold"/>
</dbReference>
<dbReference type="EMBL" id="CP032340">
    <property type="protein sequence ID" value="QCO11596.1"/>
    <property type="molecule type" value="Genomic_DNA"/>
</dbReference>
<evidence type="ECO:0000313" key="6">
    <source>
        <dbReference type="Proteomes" id="UP000298774"/>
    </source>
</evidence>
<dbReference type="InterPro" id="IPR000073">
    <property type="entry name" value="AB_hydrolase_1"/>
</dbReference>
<reference evidence="4 7" key="2">
    <citation type="submission" date="2023-11" db="EMBL/GenBank/DDBJ databases">
        <title>MicrobeMod: A computational toolkit for identifying prokaryotic methylation and restriction-modification with nanopore sequencing.</title>
        <authorList>
            <person name="Crits-Christoph A."/>
            <person name="Kang S.C."/>
            <person name="Lee H."/>
            <person name="Ostrov N."/>
        </authorList>
    </citation>
    <scope>NUCLEOTIDE SEQUENCE [LARGE SCALE GENOMIC DNA]</scope>
    <source>
        <strain evidence="4 7">ATCC 29145</strain>
    </source>
</reference>
<evidence type="ECO:0000256" key="1">
    <source>
        <dbReference type="ARBA" id="ARBA00001938"/>
    </source>
</evidence>
<dbReference type="PROSITE" id="PS50968">
    <property type="entry name" value="BIOTINYL_LIPOYL"/>
    <property type="match status" value="1"/>
</dbReference>
<keyword evidence="2" id="KW-0450">Lipoyl</keyword>
<evidence type="ECO:0000313" key="7">
    <source>
        <dbReference type="Proteomes" id="UP001277471"/>
    </source>
</evidence>